<dbReference type="Proteomes" id="UP000494206">
    <property type="component" value="Unassembled WGS sequence"/>
</dbReference>
<feature type="compositionally biased region" description="Basic and acidic residues" evidence="1">
    <location>
        <begin position="312"/>
        <end position="323"/>
    </location>
</feature>
<comment type="caution">
    <text evidence="2">The sequence shown here is derived from an EMBL/GenBank/DDBJ whole genome shotgun (WGS) entry which is preliminary data.</text>
</comment>
<name>A0A8S1F739_9PELO</name>
<protein>
    <submittedName>
        <fullName evidence="2">Uncharacterized protein</fullName>
    </submittedName>
</protein>
<feature type="region of interest" description="Disordered" evidence="1">
    <location>
        <begin position="312"/>
        <end position="333"/>
    </location>
</feature>
<feature type="compositionally biased region" description="Acidic residues" evidence="1">
    <location>
        <begin position="324"/>
        <end position="333"/>
    </location>
</feature>
<dbReference type="EMBL" id="CADEPM010000009">
    <property type="protein sequence ID" value="CAB3409664.1"/>
    <property type="molecule type" value="Genomic_DNA"/>
</dbReference>
<evidence type="ECO:0000313" key="2">
    <source>
        <dbReference type="EMBL" id="CAB3409664.1"/>
    </source>
</evidence>
<accession>A0A8S1F739</accession>
<keyword evidence="3" id="KW-1185">Reference proteome</keyword>
<gene>
    <name evidence="2" type="ORF">CBOVIS_LOCUS11290</name>
</gene>
<evidence type="ECO:0000256" key="1">
    <source>
        <dbReference type="SAM" id="MobiDB-lite"/>
    </source>
</evidence>
<dbReference type="AlphaFoldDB" id="A0A8S1F739"/>
<evidence type="ECO:0000313" key="3">
    <source>
        <dbReference type="Proteomes" id="UP000494206"/>
    </source>
</evidence>
<proteinExistence type="predicted"/>
<reference evidence="2 3" key="1">
    <citation type="submission" date="2020-04" db="EMBL/GenBank/DDBJ databases">
        <authorList>
            <person name="Laetsch R D."/>
            <person name="Stevens L."/>
            <person name="Kumar S."/>
            <person name="Blaxter L. M."/>
        </authorList>
    </citation>
    <scope>NUCLEOTIDE SEQUENCE [LARGE SCALE GENOMIC DNA]</scope>
</reference>
<organism evidence="2 3">
    <name type="scientific">Caenorhabditis bovis</name>
    <dbReference type="NCBI Taxonomy" id="2654633"/>
    <lineage>
        <taxon>Eukaryota</taxon>
        <taxon>Metazoa</taxon>
        <taxon>Ecdysozoa</taxon>
        <taxon>Nematoda</taxon>
        <taxon>Chromadorea</taxon>
        <taxon>Rhabditida</taxon>
        <taxon>Rhabditina</taxon>
        <taxon>Rhabditomorpha</taxon>
        <taxon>Rhabditoidea</taxon>
        <taxon>Rhabditidae</taxon>
        <taxon>Peloderinae</taxon>
        <taxon>Caenorhabditis</taxon>
    </lineage>
</organism>
<sequence>MQSDGTDFVDEDAPINNAALDPTLGQEDQQLVRVVLLLIVAGKVTWYAQLHHLGVKTKAGVPTGYFAKVVAVVGKSHPAVDIDSRDEASVSRVYQAIHSASTIAVLKVIFTGKPFVQDLQHIVRVPSAGGFPEISIDTDIILRQNGLQAGFASLSDVIAATMPEITITYQTAQAHPFRHKISSNYICGPNVNNVDRFDKEPYSVLISACTSVIQVLRGKSTLDRAQIFATPSEEQDGHDPKWHKLVKAYSVFRVKNFGNADDFLAKVTGGPLGAVPTVLNQSMINAFLTAGITLSTGEWARQTDKIRAQAGEAAERIQGGHDADSDDGDNEDDYAVAPAQAARNNVAATESLISSTFFAVSKEPKTAIKDTFCASYFNSFVQISLPHSFRAL</sequence>